<evidence type="ECO:0000313" key="5">
    <source>
        <dbReference type="Proteomes" id="UP000176185"/>
    </source>
</evidence>
<dbReference type="Gene3D" id="3.90.1310.10">
    <property type="entry name" value="Penicillin-binding protein 2a (Domain 2)"/>
    <property type="match status" value="1"/>
</dbReference>
<sequence length="505" mass="54666">MGARFVVRVRVMTLFVIAVVLLLTARLYQLQIMNGEAYAARADAQFVEPTTPLLDRGSIFFTNKDGEGVTAATLSNIATSSERQRFYPAGSLAAHTIGFVAYNNDDVQKGRYGLERYYEQTLGHAQGDVYSNFFVALFGGIQGVLDGEPQKGDLLTTIEPTVEAELERTLQDYMAAWNPDQVGGIIMDPKTGEILGMAISPTFDLNAFNKEESVSIFGNPLVESVFEMGSIIKPLTVAAGLDAGVVTAATLYNDTGVLEFDGKKISNFDGKARGVIPVQEILNQSLNLGAAFVAGKLGPDNMREYFLNRYRLGEESGIDLPGEVHGLMDNLESPRRVEYATAAFGQGIAMTPIATARALASLANGGFLVTPHLVKAVHYDTGVTRELGWGEGVRALKSETSEEISRMLTEVVDTSLAGGTLKLLHTSVAAKTGTAQIANPGGGGYYEDRFLHSFFGYFPSYDARFIIFLIAIEPKGAPFASQTLAPPFHSLTKFLISYYDVPPDR</sequence>
<dbReference type="GO" id="GO:0008658">
    <property type="term" value="F:penicillin binding"/>
    <property type="evidence" value="ECO:0007669"/>
    <property type="project" value="InterPro"/>
</dbReference>
<proteinExistence type="predicted"/>
<dbReference type="AlphaFoldDB" id="A0A1F4XEN2"/>
<dbReference type="InterPro" id="IPR050515">
    <property type="entry name" value="Beta-lactam/transpept"/>
</dbReference>
<dbReference type="EMBL" id="MEWX01000029">
    <property type="protein sequence ID" value="OGC80106.1"/>
    <property type="molecule type" value="Genomic_DNA"/>
</dbReference>
<accession>A0A1F4XEN2</accession>
<dbReference type="InterPro" id="IPR001460">
    <property type="entry name" value="PCN-bd_Tpept"/>
</dbReference>
<dbReference type="PANTHER" id="PTHR30627">
    <property type="entry name" value="PEPTIDOGLYCAN D,D-TRANSPEPTIDASE"/>
    <property type="match status" value="1"/>
</dbReference>
<dbReference type="SUPFAM" id="SSF56601">
    <property type="entry name" value="beta-lactamase/transpeptidase-like"/>
    <property type="match status" value="1"/>
</dbReference>
<protein>
    <recommendedName>
        <fullName evidence="3">Penicillin-binding protein transpeptidase domain-containing protein</fullName>
    </recommendedName>
</protein>
<dbReference type="SUPFAM" id="SSF56519">
    <property type="entry name" value="Penicillin binding protein dimerisation domain"/>
    <property type="match status" value="1"/>
</dbReference>
<dbReference type="InterPro" id="IPR036138">
    <property type="entry name" value="PBP_dimer_sf"/>
</dbReference>
<dbReference type="PANTHER" id="PTHR30627:SF1">
    <property type="entry name" value="PEPTIDOGLYCAN D,D-TRANSPEPTIDASE FTSI"/>
    <property type="match status" value="1"/>
</dbReference>
<evidence type="ECO:0000313" key="4">
    <source>
        <dbReference type="EMBL" id="OGC80106.1"/>
    </source>
</evidence>
<dbReference type="InterPro" id="IPR012338">
    <property type="entry name" value="Beta-lactam/transpept-like"/>
</dbReference>
<dbReference type="Pfam" id="PF00905">
    <property type="entry name" value="Transpeptidase"/>
    <property type="match status" value="1"/>
</dbReference>
<evidence type="ECO:0000259" key="3">
    <source>
        <dbReference type="Pfam" id="PF00905"/>
    </source>
</evidence>
<dbReference type="Proteomes" id="UP000176185">
    <property type="component" value="Unassembled WGS sequence"/>
</dbReference>
<comment type="caution">
    <text evidence="4">The sequence shown here is derived from an EMBL/GenBank/DDBJ whole genome shotgun (WGS) entry which is preliminary data.</text>
</comment>
<reference evidence="4 5" key="1">
    <citation type="journal article" date="2016" name="Nat. Commun.">
        <title>Thousands of microbial genomes shed light on interconnected biogeochemical processes in an aquifer system.</title>
        <authorList>
            <person name="Anantharaman K."/>
            <person name="Brown C.T."/>
            <person name="Hug L.A."/>
            <person name="Sharon I."/>
            <person name="Castelle C.J."/>
            <person name="Probst A.J."/>
            <person name="Thomas B.C."/>
            <person name="Singh A."/>
            <person name="Wilkins M.J."/>
            <person name="Karaoz U."/>
            <person name="Brodie E.L."/>
            <person name="Williams K.H."/>
            <person name="Hubbard S.S."/>
            <person name="Banfield J.F."/>
        </authorList>
    </citation>
    <scope>NUCLEOTIDE SEQUENCE [LARGE SCALE GENOMIC DNA]</scope>
</reference>
<feature type="domain" description="Penicillin-binding protein transpeptidase" evidence="3">
    <location>
        <begin position="185"/>
        <end position="476"/>
    </location>
</feature>
<organism evidence="4 5">
    <name type="scientific">Candidatus Adlerbacteria bacterium RIFCSPLOWO2_01_FULL_51_16</name>
    <dbReference type="NCBI Taxonomy" id="1797243"/>
    <lineage>
        <taxon>Bacteria</taxon>
        <taxon>Candidatus Adleribacteriota</taxon>
    </lineage>
</organism>
<dbReference type="Gene3D" id="3.30.450.330">
    <property type="match status" value="1"/>
</dbReference>
<gene>
    <name evidence="4" type="ORF">A2943_03315</name>
</gene>
<comment type="subcellular location">
    <subcellularLocation>
        <location evidence="1">Membrane</location>
    </subcellularLocation>
</comment>
<evidence type="ECO:0000256" key="2">
    <source>
        <dbReference type="ARBA" id="ARBA00023136"/>
    </source>
</evidence>
<dbReference type="Gene3D" id="3.40.710.10">
    <property type="entry name" value="DD-peptidase/beta-lactamase superfamily"/>
    <property type="match status" value="1"/>
</dbReference>
<name>A0A1F4XEN2_9BACT</name>
<dbReference type="GO" id="GO:0005886">
    <property type="term" value="C:plasma membrane"/>
    <property type="evidence" value="ECO:0007669"/>
    <property type="project" value="TreeGrafter"/>
</dbReference>
<dbReference type="STRING" id="1797243.A2943_03315"/>
<evidence type="ECO:0000256" key="1">
    <source>
        <dbReference type="ARBA" id="ARBA00004370"/>
    </source>
</evidence>
<dbReference type="GO" id="GO:0071555">
    <property type="term" value="P:cell wall organization"/>
    <property type="evidence" value="ECO:0007669"/>
    <property type="project" value="TreeGrafter"/>
</dbReference>
<keyword evidence="2" id="KW-0472">Membrane</keyword>